<dbReference type="SMART" id="SM00110">
    <property type="entry name" value="C1Q"/>
    <property type="match status" value="1"/>
</dbReference>
<dbReference type="CTD" id="444263"/>
<dbReference type="AGR" id="Xenbase:XB-GENE-6255690"/>
<name>A0A310UDF6_XENLA</name>
<keyword evidence="4" id="KW-0176">Collagen</keyword>
<evidence type="ECO:0000256" key="2">
    <source>
        <dbReference type="ARBA" id="ARBA00022525"/>
    </source>
</evidence>
<keyword evidence="7" id="KW-1185">Reference proteome</keyword>
<dbReference type="PaxDb" id="8355-A0A310UDF6"/>
<gene>
    <name evidence="8 9" type="primary">c1qb.L</name>
    <name evidence="8" type="synonym">c1qb</name>
</gene>
<feature type="compositionally biased region" description="Low complexity" evidence="5">
    <location>
        <begin position="65"/>
        <end position="75"/>
    </location>
</feature>
<evidence type="ECO:0000313" key="8">
    <source>
        <dbReference type="RefSeq" id="XP_018097316.1"/>
    </source>
</evidence>
<dbReference type="Pfam" id="PF00386">
    <property type="entry name" value="C1q"/>
    <property type="match status" value="1"/>
</dbReference>
<reference evidence="8" key="1">
    <citation type="submission" date="2025-08" db="UniProtKB">
        <authorList>
            <consortium name="RefSeq"/>
        </authorList>
    </citation>
    <scope>IDENTIFICATION</scope>
    <source>
        <strain evidence="8">J_2021</strain>
        <tissue evidence="8">Erythrocytes</tissue>
    </source>
</reference>
<accession>A0A974H032</accession>
<organism evidence="7 8">
    <name type="scientific">Xenopus laevis</name>
    <name type="common">African clawed frog</name>
    <dbReference type="NCBI Taxonomy" id="8355"/>
    <lineage>
        <taxon>Eukaryota</taxon>
        <taxon>Metazoa</taxon>
        <taxon>Chordata</taxon>
        <taxon>Craniata</taxon>
        <taxon>Vertebrata</taxon>
        <taxon>Euteleostomi</taxon>
        <taxon>Amphibia</taxon>
        <taxon>Batrachia</taxon>
        <taxon>Anura</taxon>
        <taxon>Pipoidea</taxon>
        <taxon>Pipidae</taxon>
        <taxon>Xenopodinae</taxon>
        <taxon>Xenopus</taxon>
        <taxon>Xenopus</taxon>
    </lineage>
</organism>
<sequence length="236" mass="24781">MKPMMLPLLLFALVAAQGCKVGVPGIPGAPGPDGKDGSDGAKGDVGAPGQIEGWNKEEQKGDTGPAGSPGKVGPKGPMGPPGLPGLPGPKGIKGESGDYETSLKSSFCAQKLGSGAVRRETPIRFDKTISNESGHYDQRTGKFTCRVAGIYYFSYYATSRGHLCVNIMKGKAQKSKMATFCDQANNIFQVTTGGLVLQVQKDESVWLEMTDKNNLLGTDGADSLFTGFLLFPDSSL</sequence>
<accession>A0A310UDF6</accession>
<feature type="chain" id="PRO_5041123863" evidence="6">
    <location>
        <begin position="17"/>
        <end position="236"/>
    </location>
</feature>
<protein>
    <submittedName>
        <fullName evidence="8">Complement C1q B chain L homeolog isoform X1</fullName>
    </submittedName>
</protein>
<evidence type="ECO:0000256" key="3">
    <source>
        <dbReference type="ARBA" id="ARBA00022729"/>
    </source>
</evidence>
<feature type="signal peptide" evidence="6">
    <location>
        <begin position="1"/>
        <end position="16"/>
    </location>
</feature>
<feature type="region of interest" description="Disordered" evidence="5">
    <location>
        <begin position="25"/>
        <end position="98"/>
    </location>
</feature>
<dbReference type="PANTHER" id="PTHR15427">
    <property type="entry name" value="EMILIN ELASTIN MICROFIBRIL INTERFACE-LOCATED PROTEIN ELASTIN MICROFIBRIL INTERFACER"/>
    <property type="match status" value="1"/>
</dbReference>
<dbReference type="PROSITE" id="PS51257">
    <property type="entry name" value="PROKAR_LIPOPROTEIN"/>
    <property type="match status" value="1"/>
</dbReference>
<dbReference type="PANTHER" id="PTHR15427:SF18">
    <property type="entry name" value="COMPLEMENT C1Q SUBCOMPONENT SUBUNIT B"/>
    <property type="match status" value="1"/>
</dbReference>
<dbReference type="InterPro" id="IPR001073">
    <property type="entry name" value="C1q_dom"/>
</dbReference>
<dbReference type="SUPFAM" id="SSF49842">
    <property type="entry name" value="TNF-like"/>
    <property type="match status" value="1"/>
</dbReference>
<evidence type="ECO:0000313" key="9">
    <source>
        <dbReference type="Xenbase" id="XB-GENE-6255690"/>
    </source>
</evidence>
<dbReference type="Bgee" id="444263">
    <property type="expression patterns" value="Expressed in spleen and 15 other cell types or tissues"/>
</dbReference>
<proteinExistence type="predicted"/>
<dbReference type="InterPro" id="IPR050392">
    <property type="entry name" value="Collagen/C1q_domain"/>
</dbReference>
<keyword evidence="3 6" id="KW-0732">Signal</keyword>
<dbReference type="Gene3D" id="2.60.120.40">
    <property type="match status" value="1"/>
</dbReference>
<dbReference type="Xenbase" id="XB-GENE-6255690">
    <property type="gene designation" value="c1qb.L"/>
</dbReference>
<dbReference type="PRINTS" id="PR00007">
    <property type="entry name" value="COMPLEMNTC1Q"/>
</dbReference>
<dbReference type="GO" id="GO:0005576">
    <property type="term" value="C:extracellular region"/>
    <property type="evidence" value="ECO:0007669"/>
    <property type="project" value="UniProtKB-SubCell"/>
</dbReference>
<evidence type="ECO:0000256" key="5">
    <source>
        <dbReference type="SAM" id="MobiDB-lite"/>
    </source>
</evidence>
<dbReference type="GO" id="GO:0005581">
    <property type="term" value="C:collagen trimer"/>
    <property type="evidence" value="ECO:0007669"/>
    <property type="project" value="UniProtKB-KW"/>
</dbReference>
<dbReference type="OrthoDB" id="8964326at2759"/>
<evidence type="ECO:0000256" key="1">
    <source>
        <dbReference type="ARBA" id="ARBA00004613"/>
    </source>
</evidence>
<dbReference type="AlphaFoldDB" id="A0A310UDF6"/>
<evidence type="ECO:0000256" key="6">
    <source>
        <dbReference type="SAM" id="SignalP"/>
    </source>
</evidence>
<feature type="compositionally biased region" description="Pro residues" evidence="5">
    <location>
        <begin position="77"/>
        <end position="87"/>
    </location>
</feature>
<dbReference type="FunFam" id="2.60.120.40:FF:000001">
    <property type="entry name" value="Complement C1q B chain"/>
    <property type="match status" value="1"/>
</dbReference>
<feature type="compositionally biased region" description="Basic and acidic residues" evidence="5">
    <location>
        <begin position="33"/>
        <end position="42"/>
    </location>
</feature>
<dbReference type="PROSITE" id="PS50871">
    <property type="entry name" value="C1Q"/>
    <property type="match status" value="1"/>
</dbReference>
<evidence type="ECO:0000256" key="4">
    <source>
        <dbReference type="ARBA" id="ARBA00023119"/>
    </source>
</evidence>
<evidence type="ECO:0000313" key="7">
    <source>
        <dbReference type="Proteomes" id="UP000186698"/>
    </source>
</evidence>
<dbReference type="RefSeq" id="XP_018097316.1">
    <property type="nucleotide sequence ID" value="XM_018241827.2"/>
</dbReference>
<comment type="subcellular location">
    <subcellularLocation>
        <location evidence="1">Secreted</location>
    </subcellularLocation>
</comment>
<dbReference type="GeneID" id="444263"/>
<keyword evidence="2" id="KW-0964">Secreted</keyword>
<dbReference type="Proteomes" id="UP000186698">
    <property type="component" value="Chromosome 7L"/>
</dbReference>
<dbReference type="InterPro" id="IPR008983">
    <property type="entry name" value="Tumour_necrosis_fac-like_dom"/>
</dbReference>
<dbReference type="STRING" id="8355.A0A310UDF6"/>